<dbReference type="Proteomes" id="UP000092445">
    <property type="component" value="Unassembled WGS sequence"/>
</dbReference>
<dbReference type="InterPro" id="IPR050182">
    <property type="entry name" value="Cytochrome_P450_fam2"/>
</dbReference>
<evidence type="ECO:0000256" key="10">
    <source>
        <dbReference type="ARBA" id="ARBA00023002"/>
    </source>
</evidence>
<dbReference type="PRINTS" id="PR00385">
    <property type="entry name" value="P450"/>
</dbReference>
<keyword evidence="14" id="KW-0175">Coiled coil</keyword>
<dbReference type="InterPro" id="IPR001128">
    <property type="entry name" value="Cyt_P450"/>
</dbReference>
<dbReference type="SUPFAM" id="SSF48264">
    <property type="entry name" value="Cytochrome P450"/>
    <property type="match status" value="2"/>
</dbReference>
<keyword evidence="9" id="KW-0492">Microsome</keyword>
<organism evidence="15 16">
    <name type="scientific">Glossina pallidipes</name>
    <name type="common">Tsetse fly</name>
    <dbReference type="NCBI Taxonomy" id="7398"/>
    <lineage>
        <taxon>Eukaryota</taxon>
        <taxon>Metazoa</taxon>
        <taxon>Ecdysozoa</taxon>
        <taxon>Arthropoda</taxon>
        <taxon>Hexapoda</taxon>
        <taxon>Insecta</taxon>
        <taxon>Pterygota</taxon>
        <taxon>Neoptera</taxon>
        <taxon>Endopterygota</taxon>
        <taxon>Diptera</taxon>
        <taxon>Brachycera</taxon>
        <taxon>Muscomorpha</taxon>
        <taxon>Hippoboscoidea</taxon>
        <taxon>Glossinidae</taxon>
        <taxon>Glossina</taxon>
    </lineage>
</organism>
<dbReference type="InterPro" id="IPR036396">
    <property type="entry name" value="Cyt_P450_sf"/>
</dbReference>
<dbReference type="CDD" id="cd22249">
    <property type="entry name" value="UDM1_RNF168_RNF169-like"/>
    <property type="match status" value="1"/>
</dbReference>
<evidence type="ECO:0000256" key="9">
    <source>
        <dbReference type="ARBA" id="ARBA00022848"/>
    </source>
</evidence>
<dbReference type="FunFam" id="1.10.630.10:FF:000238">
    <property type="entry name" value="Cytochrome P450 2A6"/>
    <property type="match status" value="1"/>
</dbReference>
<evidence type="ECO:0008006" key="17">
    <source>
        <dbReference type="Google" id="ProtNLM"/>
    </source>
</evidence>
<sequence length="1097" mass="129465">MNKCDVIKRLKRMEHEECQIVKVEVNIVRKCKKYFQNLAAIKRILNRKTYALSIDKEDLENLKQYNGELEKLLEEKQANVSKMQEQIQKLETELEEQEKKDLENMMKMDQVRQLKELTETYINLQALPDHVQGMTLKDTVEGKEWEHFCISTAEHTEEEIEGILTKLIQHQSAYKEQWHQLILGEVREDNQTRPPRLPFFGSYLFMMLANFKYSYKSVLRFSEWYKSDIIGFYMGSFPVVVIHNAEAIREVLGDAKYDGRVPAYLVLMRHPEEKLEGVLFQEGSIWKEQRRFVLRYLRDYGFGRRFAELELFIQDQLNDMLDLIRNGPRYEHEKPFVDGKRILLPYFFGPFGLNSFLHVAYNERISRSDQNDLWRLIRMTIQFQRNADAYGKMISIMPWIRYVFPRWSGYNVLRESNLHMHDFFSKIIDYHLKTYDKNYERNFLDVYIKEMLKAESSGNVDTTFRRDQLIMNIIDFALAAITTISFQLSFLMQHFLVNPKVQKSIQTEIDEIIGRNRLPTLDDRQFMPYTEATVREILRIETVVPSNVPHKALEDTQLMGYNIPKDTIIIPSLYAYHNDVKVWGDPLVFRPERFLDEKGKLCLKKDISLPFSAGPPRLPLFGSYLFMMLSDFKFLHKGVLKFCKWYKSDIVGFHMGPFPVVAVHNAEGVREVLTRSEFDGRPGIYVAQMRAPNDELLGIFFQEGQLWKEQRRFVLRYLRDFGFGRRFMELELVIQEELNDMLDLIRNGPKFDHEKPYCKKNGMRICLPHFFSPFVANSVFHIVCNERTPRSEQADLWELIRYGLQFQRTADDYGKMLSIMPWIKHIFPNWSSYNKLTDSNVFLYKYFEKIVDRHIKTYDESYERNFLDKYIKEMRQADLEGNNDTSFKRNQFILSLIDFTFPAFTAVGVQLSFLVQYFLLYPEVPKRIQKEIDEVVGAGRLPTLEDRQFMSYTEATIREILRIETLVPSSVPHKTLVDTELMGYKIPKDTLIVPALYAYHNDKRVWGDPKNFRPERFLDDEGRLCLKKDVSFPFGAGKRLCAGETFARNMLFLVTAALCQNFNFILADGDVLPDLSTNLSGLITSPMDYWVQLEERS</sequence>
<evidence type="ECO:0000256" key="8">
    <source>
        <dbReference type="ARBA" id="ARBA00022824"/>
    </source>
</evidence>
<evidence type="ECO:0000256" key="1">
    <source>
        <dbReference type="ARBA" id="ARBA00001971"/>
    </source>
</evidence>
<comment type="function">
    <text evidence="2">May be involved in the metabolism of insect hormones and in the breakdown of synthetic insecticides.</text>
</comment>
<dbReference type="GO" id="GO:0006805">
    <property type="term" value="P:xenobiotic metabolic process"/>
    <property type="evidence" value="ECO:0007669"/>
    <property type="project" value="TreeGrafter"/>
</dbReference>
<reference evidence="15" key="2">
    <citation type="submission" date="2020-05" db="UniProtKB">
        <authorList>
            <consortium name="EnsemblMetazoa"/>
        </authorList>
    </citation>
    <scope>IDENTIFICATION</scope>
    <source>
        <strain evidence="15">IAEA</strain>
    </source>
</reference>
<dbReference type="STRING" id="7398.A0A1A9Z720"/>
<dbReference type="PRINTS" id="PR00463">
    <property type="entry name" value="EP450I"/>
</dbReference>
<comment type="cofactor">
    <cofactor evidence="1">
        <name>heme</name>
        <dbReference type="ChEBI" id="CHEBI:30413"/>
    </cofactor>
</comment>
<keyword evidence="12" id="KW-0503">Monooxygenase</keyword>
<dbReference type="PROSITE" id="PS00086">
    <property type="entry name" value="CYTOCHROME_P450"/>
    <property type="match status" value="1"/>
</dbReference>
<keyword evidence="7" id="KW-0479">Metal-binding</keyword>
<proteinExistence type="inferred from homology"/>
<keyword evidence="6" id="KW-0349">Heme</keyword>
<dbReference type="GO" id="GO:0006082">
    <property type="term" value="P:organic acid metabolic process"/>
    <property type="evidence" value="ECO:0007669"/>
    <property type="project" value="TreeGrafter"/>
</dbReference>
<evidence type="ECO:0000256" key="11">
    <source>
        <dbReference type="ARBA" id="ARBA00023004"/>
    </source>
</evidence>
<dbReference type="AlphaFoldDB" id="A0A1A9Z720"/>
<dbReference type="InterPro" id="IPR017972">
    <property type="entry name" value="Cyt_P450_CS"/>
</dbReference>
<comment type="subcellular location">
    <subcellularLocation>
        <location evidence="4">Endoplasmic reticulum membrane</location>
        <topology evidence="4">Peripheral membrane protein</topology>
    </subcellularLocation>
    <subcellularLocation>
        <location evidence="3">Microsome membrane</location>
        <topology evidence="3">Peripheral membrane protein</topology>
    </subcellularLocation>
</comment>
<dbReference type="Gene3D" id="1.10.630.10">
    <property type="entry name" value="Cytochrome P450"/>
    <property type="match status" value="2"/>
</dbReference>
<evidence type="ECO:0000256" key="3">
    <source>
        <dbReference type="ARBA" id="ARBA00004174"/>
    </source>
</evidence>
<dbReference type="Pfam" id="PF00067">
    <property type="entry name" value="p450"/>
    <property type="match status" value="1"/>
</dbReference>
<dbReference type="GO" id="GO:0020037">
    <property type="term" value="F:heme binding"/>
    <property type="evidence" value="ECO:0007669"/>
    <property type="project" value="InterPro"/>
</dbReference>
<evidence type="ECO:0000256" key="6">
    <source>
        <dbReference type="ARBA" id="ARBA00022617"/>
    </source>
</evidence>
<keyword evidence="16" id="KW-1185">Reference proteome</keyword>
<evidence type="ECO:0000256" key="12">
    <source>
        <dbReference type="ARBA" id="ARBA00023033"/>
    </source>
</evidence>
<reference evidence="16" key="1">
    <citation type="submission" date="2014-03" db="EMBL/GenBank/DDBJ databases">
        <authorList>
            <person name="Aksoy S."/>
            <person name="Warren W."/>
            <person name="Wilson R.K."/>
        </authorList>
    </citation>
    <scope>NUCLEOTIDE SEQUENCE [LARGE SCALE GENOMIC DNA]</scope>
    <source>
        <strain evidence="16">IAEA</strain>
    </source>
</reference>
<dbReference type="PANTHER" id="PTHR24300">
    <property type="entry name" value="CYTOCHROME P450 508A4-RELATED"/>
    <property type="match status" value="1"/>
</dbReference>
<protein>
    <recommendedName>
        <fullName evidence="17">Cytochrome P450</fullName>
    </recommendedName>
</protein>
<dbReference type="InterPro" id="IPR002401">
    <property type="entry name" value="Cyt_P450_E_grp-I"/>
</dbReference>
<evidence type="ECO:0000313" key="16">
    <source>
        <dbReference type="Proteomes" id="UP000092445"/>
    </source>
</evidence>
<evidence type="ECO:0000256" key="13">
    <source>
        <dbReference type="ARBA" id="ARBA00023136"/>
    </source>
</evidence>
<dbReference type="PANTHER" id="PTHR24300:SF376">
    <property type="entry name" value="CYTOCHROME P450 15A1"/>
    <property type="match status" value="1"/>
</dbReference>
<evidence type="ECO:0000256" key="4">
    <source>
        <dbReference type="ARBA" id="ARBA00004406"/>
    </source>
</evidence>
<dbReference type="GO" id="GO:0005506">
    <property type="term" value="F:iron ion binding"/>
    <property type="evidence" value="ECO:0007669"/>
    <property type="project" value="InterPro"/>
</dbReference>
<keyword evidence="11" id="KW-0408">Iron</keyword>
<comment type="similarity">
    <text evidence="5">Belongs to the cytochrome P450 family.</text>
</comment>
<keyword evidence="13" id="KW-0472">Membrane</keyword>
<name>A0A1A9Z720_GLOPL</name>
<evidence type="ECO:0000256" key="7">
    <source>
        <dbReference type="ARBA" id="ARBA00022723"/>
    </source>
</evidence>
<dbReference type="FunFam" id="1.10.630.10:FF:000002">
    <property type="entry name" value="Cytochrome P450 1A1"/>
    <property type="match status" value="1"/>
</dbReference>
<dbReference type="GO" id="GO:0016712">
    <property type="term" value="F:oxidoreductase activity, acting on paired donors, with incorporation or reduction of molecular oxygen, reduced flavin or flavoprotein as one donor, and incorporation of one atom of oxygen"/>
    <property type="evidence" value="ECO:0007669"/>
    <property type="project" value="TreeGrafter"/>
</dbReference>
<dbReference type="CDD" id="cd20651">
    <property type="entry name" value="CYP15A1-like"/>
    <property type="match status" value="1"/>
</dbReference>
<feature type="coiled-coil region" evidence="14">
    <location>
        <begin position="55"/>
        <end position="100"/>
    </location>
</feature>
<keyword evidence="10" id="KW-0560">Oxidoreductase</keyword>
<dbReference type="GO" id="GO:0008395">
    <property type="term" value="F:steroid hydroxylase activity"/>
    <property type="evidence" value="ECO:0007669"/>
    <property type="project" value="TreeGrafter"/>
</dbReference>
<keyword evidence="8" id="KW-0256">Endoplasmic reticulum</keyword>
<dbReference type="VEuPathDB" id="VectorBase:GPAI005845"/>
<evidence type="ECO:0000313" key="15">
    <source>
        <dbReference type="EnsemblMetazoa" id="GPAI005845-PA"/>
    </source>
</evidence>
<dbReference type="GO" id="GO:0005789">
    <property type="term" value="C:endoplasmic reticulum membrane"/>
    <property type="evidence" value="ECO:0007669"/>
    <property type="project" value="UniProtKB-SubCell"/>
</dbReference>
<evidence type="ECO:0000256" key="5">
    <source>
        <dbReference type="ARBA" id="ARBA00010617"/>
    </source>
</evidence>
<accession>A0A1A9Z720</accession>
<dbReference type="EnsemblMetazoa" id="GPAI005845-RA">
    <property type="protein sequence ID" value="GPAI005845-PA"/>
    <property type="gene ID" value="GPAI005845"/>
</dbReference>
<evidence type="ECO:0000256" key="2">
    <source>
        <dbReference type="ARBA" id="ARBA00003690"/>
    </source>
</evidence>
<evidence type="ECO:0000256" key="14">
    <source>
        <dbReference type="SAM" id="Coils"/>
    </source>
</evidence>